<name>A0A7I4YQD8_HAECO</name>
<organism evidence="1 2">
    <name type="scientific">Haemonchus contortus</name>
    <name type="common">Barber pole worm</name>
    <dbReference type="NCBI Taxonomy" id="6289"/>
    <lineage>
        <taxon>Eukaryota</taxon>
        <taxon>Metazoa</taxon>
        <taxon>Ecdysozoa</taxon>
        <taxon>Nematoda</taxon>
        <taxon>Chromadorea</taxon>
        <taxon>Rhabditida</taxon>
        <taxon>Rhabditina</taxon>
        <taxon>Rhabditomorpha</taxon>
        <taxon>Strongyloidea</taxon>
        <taxon>Trichostrongylidae</taxon>
        <taxon>Haemonchus</taxon>
    </lineage>
</organism>
<proteinExistence type="predicted"/>
<evidence type="ECO:0000313" key="2">
    <source>
        <dbReference type="WBParaSite" id="HCON_00120870-00001"/>
    </source>
</evidence>
<dbReference type="AlphaFoldDB" id="A0A7I4YQD8"/>
<dbReference type="Proteomes" id="UP000025227">
    <property type="component" value="Unplaced"/>
</dbReference>
<accession>A0A7I4YQD8</accession>
<dbReference type="WBParaSite" id="HCON_00120870-00001">
    <property type="protein sequence ID" value="HCON_00120870-00001"/>
    <property type="gene ID" value="HCON_00120870"/>
</dbReference>
<keyword evidence="1" id="KW-1185">Reference proteome</keyword>
<sequence>MLTVFNEYCNVDGCLQCRRSGDDNSDRRIIYKHEKMARGLFEQCCDVIEEDRAFYSLQLNKFVEVPDH</sequence>
<protein>
    <submittedName>
        <fullName evidence="2">Uncharacterized protein</fullName>
    </submittedName>
</protein>
<evidence type="ECO:0000313" key="1">
    <source>
        <dbReference type="Proteomes" id="UP000025227"/>
    </source>
</evidence>
<reference evidence="2" key="1">
    <citation type="submission" date="2020-12" db="UniProtKB">
        <authorList>
            <consortium name="WormBaseParasite"/>
        </authorList>
    </citation>
    <scope>IDENTIFICATION</scope>
    <source>
        <strain evidence="2">MHco3</strain>
    </source>
</reference>